<comment type="caution">
    <text evidence="3">The sequence shown here is derived from an EMBL/GenBank/DDBJ whole genome shotgun (WGS) entry which is preliminary data.</text>
</comment>
<reference evidence="3 4" key="1">
    <citation type="journal article" date="2015" name="BMC Genomics">
        <title>Insights from the genome of Ophiocordyceps polyrhachis-furcata to pathogenicity and host specificity in insect fungi.</title>
        <authorList>
            <person name="Wichadakul D."/>
            <person name="Kobmoo N."/>
            <person name="Ingsriswang S."/>
            <person name="Tangphatsornruang S."/>
            <person name="Chantasingh D."/>
            <person name="Luangsa-ard J.J."/>
            <person name="Eurwilaichitr L."/>
        </authorList>
    </citation>
    <scope>NUCLEOTIDE SEQUENCE [LARGE SCALE GENOMIC DNA]</scope>
    <source>
        <strain evidence="3 4">BCC 54312</strain>
    </source>
</reference>
<evidence type="ECO:0000313" key="3">
    <source>
        <dbReference type="EMBL" id="RCI11775.1"/>
    </source>
</evidence>
<accession>A0A367LBI4</accession>
<feature type="transmembrane region" description="Helical" evidence="2">
    <location>
        <begin position="127"/>
        <end position="147"/>
    </location>
</feature>
<dbReference type="OrthoDB" id="416585at2759"/>
<proteinExistence type="predicted"/>
<dbReference type="EMBL" id="LKCN02000010">
    <property type="protein sequence ID" value="RCI11775.1"/>
    <property type="molecule type" value="Genomic_DNA"/>
</dbReference>
<protein>
    <submittedName>
        <fullName evidence="3">Uncharacterized protein</fullName>
    </submittedName>
</protein>
<gene>
    <name evidence="3" type="ORF">L249_7382</name>
</gene>
<dbReference type="AlphaFoldDB" id="A0A367LBI4"/>
<organism evidence="3 4">
    <name type="scientific">Ophiocordyceps polyrhachis-furcata BCC 54312</name>
    <dbReference type="NCBI Taxonomy" id="1330021"/>
    <lineage>
        <taxon>Eukaryota</taxon>
        <taxon>Fungi</taxon>
        <taxon>Dikarya</taxon>
        <taxon>Ascomycota</taxon>
        <taxon>Pezizomycotina</taxon>
        <taxon>Sordariomycetes</taxon>
        <taxon>Hypocreomycetidae</taxon>
        <taxon>Hypocreales</taxon>
        <taxon>Ophiocordycipitaceae</taxon>
        <taxon>Ophiocordyceps</taxon>
    </lineage>
</organism>
<name>A0A367LBI4_9HYPO</name>
<feature type="compositionally biased region" description="Polar residues" evidence="1">
    <location>
        <begin position="100"/>
        <end position="111"/>
    </location>
</feature>
<keyword evidence="2" id="KW-1133">Transmembrane helix</keyword>
<keyword evidence="4" id="KW-1185">Reference proteome</keyword>
<feature type="region of interest" description="Disordered" evidence="1">
    <location>
        <begin position="86"/>
        <end position="112"/>
    </location>
</feature>
<evidence type="ECO:0000256" key="2">
    <source>
        <dbReference type="SAM" id="Phobius"/>
    </source>
</evidence>
<evidence type="ECO:0000256" key="1">
    <source>
        <dbReference type="SAM" id="MobiDB-lite"/>
    </source>
</evidence>
<evidence type="ECO:0000313" key="4">
    <source>
        <dbReference type="Proteomes" id="UP000253664"/>
    </source>
</evidence>
<dbReference type="Proteomes" id="UP000253664">
    <property type="component" value="Unassembled WGS sequence"/>
</dbReference>
<keyword evidence="2" id="KW-0472">Membrane</keyword>
<sequence>MLNAPTPKLQPHLKCLPGLRSVALRLMLSTHTDSSTMSRACDGLNSLSFHPSCRLSGRLSGCWFPIPSPAMFGSGPSATLKRIHRVDDPSSDFGDPKPSRPSSSTKMSGTCNPGAPNMRTAVLRSMCFLNLLLQYLPLYNFASYFFIHALQPRSPSKELSQPRGWMYQNPSARKAAFRHPEPRLKVHPTYLRLLLSLMML</sequence>
<keyword evidence="2" id="KW-0812">Transmembrane</keyword>